<dbReference type="Gene3D" id="1.10.287.950">
    <property type="entry name" value="Methyl-accepting chemotaxis protein"/>
    <property type="match status" value="1"/>
</dbReference>
<comment type="caution">
    <text evidence="10">The sequence shown here is derived from an EMBL/GenBank/DDBJ whole genome shotgun (WGS) entry which is preliminary data.</text>
</comment>
<evidence type="ECO:0000259" key="8">
    <source>
        <dbReference type="PROSITE" id="PS50111"/>
    </source>
</evidence>
<dbReference type="PANTHER" id="PTHR32089:SF112">
    <property type="entry name" value="LYSOZYME-LIKE PROTEIN-RELATED"/>
    <property type="match status" value="1"/>
</dbReference>
<dbReference type="PROSITE" id="PS50885">
    <property type="entry name" value="HAMP"/>
    <property type="match status" value="1"/>
</dbReference>
<dbReference type="SUPFAM" id="SSF58104">
    <property type="entry name" value="Methyl-accepting chemotaxis protein (MCP) signaling domain"/>
    <property type="match status" value="1"/>
</dbReference>
<feature type="transmembrane region" description="Helical" evidence="7">
    <location>
        <begin position="69"/>
        <end position="88"/>
    </location>
</feature>
<keyword evidence="11" id="KW-1185">Reference proteome</keyword>
<keyword evidence="3 5" id="KW-0807">Transducer</keyword>
<dbReference type="InterPro" id="IPR024478">
    <property type="entry name" value="HlyB_4HB_MCP"/>
</dbReference>
<dbReference type="Proteomes" id="UP001501444">
    <property type="component" value="Unassembled WGS sequence"/>
</dbReference>
<feature type="domain" description="Methyl-accepting transducer" evidence="8">
    <location>
        <begin position="327"/>
        <end position="570"/>
    </location>
</feature>
<keyword evidence="1 7" id="KW-0812">Transmembrane</keyword>
<evidence type="ECO:0008006" key="12">
    <source>
        <dbReference type="Google" id="ProtNLM"/>
    </source>
</evidence>
<name>A0ABN3HUC0_9ACTN</name>
<gene>
    <name evidence="10" type="ORF">GCM10010170_099320</name>
</gene>
<accession>A0ABN3HUC0</accession>
<dbReference type="InterPro" id="IPR003660">
    <property type="entry name" value="HAMP_dom"/>
</dbReference>
<protein>
    <recommendedName>
        <fullName evidence="12">Methyl-accepting chemotaxis protein</fullName>
    </recommendedName>
</protein>
<evidence type="ECO:0000256" key="2">
    <source>
        <dbReference type="ARBA" id="ARBA00022989"/>
    </source>
</evidence>
<dbReference type="CDD" id="cd06225">
    <property type="entry name" value="HAMP"/>
    <property type="match status" value="1"/>
</dbReference>
<dbReference type="SMART" id="SM00304">
    <property type="entry name" value="HAMP"/>
    <property type="match status" value="1"/>
</dbReference>
<dbReference type="Pfam" id="PF00015">
    <property type="entry name" value="MCPsignal"/>
    <property type="match status" value="1"/>
</dbReference>
<evidence type="ECO:0000256" key="4">
    <source>
        <dbReference type="ARBA" id="ARBA00029447"/>
    </source>
</evidence>
<feature type="domain" description="HAMP" evidence="9">
    <location>
        <begin position="270"/>
        <end position="322"/>
    </location>
</feature>
<evidence type="ECO:0000256" key="3">
    <source>
        <dbReference type="ARBA" id="ARBA00023224"/>
    </source>
</evidence>
<dbReference type="SMART" id="SM00283">
    <property type="entry name" value="MA"/>
    <property type="match status" value="1"/>
</dbReference>
<evidence type="ECO:0000256" key="7">
    <source>
        <dbReference type="SAM" id="Phobius"/>
    </source>
</evidence>
<evidence type="ECO:0000256" key="6">
    <source>
        <dbReference type="SAM" id="MobiDB-lite"/>
    </source>
</evidence>
<reference evidence="10 11" key="1">
    <citation type="journal article" date="2019" name="Int. J. Syst. Evol. Microbiol.">
        <title>The Global Catalogue of Microorganisms (GCM) 10K type strain sequencing project: providing services to taxonomists for standard genome sequencing and annotation.</title>
        <authorList>
            <consortium name="The Broad Institute Genomics Platform"/>
            <consortium name="The Broad Institute Genome Sequencing Center for Infectious Disease"/>
            <person name="Wu L."/>
            <person name="Ma J."/>
        </authorList>
    </citation>
    <scope>NUCLEOTIDE SEQUENCE [LARGE SCALE GENOMIC DNA]</scope>
    <source>
        <strain evidence="10 11">JCM 3272</strain>
    </source>
</reference>
<dbReference type="EMBL" id="BAAARV010000110">
    <property type="protein sequence ID" value="GAA2388104.1"/>
    <property type="molecule type" value="Genomic_DNA"/>
</dbReference>
<sequence>MHVMRDTATRGRRTADRSGVRAAAAVRAGFPKPPARRRRWADVHTFDVTVRRPPIIGWVADRPVGVKNLIGVALVALVAIGVAILSIVSMSRINDRLEELQKQHLESVAQLVIIRQGVSENYRAQSLSAWSSYDPTLGPRALQARNGGDQLVAQGITEYRQRATGSSARESAIRAFSDSWDAYANLRNVVVWREQPKAGTTIPSDTSAAWQKLEAQMNTQLATLQTLESAEAATMAADSLGAYRTARNWTIGSLAVGLFLALGLGWAMSRRMGRQLRVVVDTLDAAASGDLTRRAEVLARDELGAMAVAVNRANEGIGRTVETLASAASTLGQSTGRLTGVTSRIGDSAQTAAARANVVAGDAGTVSHNVQTVAAGAEEMGASIREIAQNANAAAQVASEAVGVAENTNQTVSKLGDSSTEIGNVVKVITSIAEQTNLLALNATIEAARAGAAGKGFAVVASEVKDLAQETARATEDISRRVEAIQSDTANAVDAIGEISRIIARINDYQLTIASAVEEQTATTSEMTRSVSDAAHGATNIAGNIAGVAEAAQSTTSTLVEVDQTVGELSRLASDLQQAVGRFRI</sequence>
<dbReference type="Pfam" id="PF00672">
    <property type="entry name" value="HAMP"/>
    <property type="match status" value="1"/>
</dbReference>
<feature type="region of interest" description="Disordered" evidence="6">
    <location>
        <begin position="1"/>
        <end position="20"/>
    </location>
</feature>
<keyword evidence="2 7" id="KW-1133">Transmembrane helix</keyword>
<dbReference type="InterPro" id="IPR004089">
    <property type="entry name" value="MCPsignal_dom"/>
</dbReference>
<dbReference type="Pfam" id="PF12729">
    <property type="entry name" value="4HB_MCP_1"/>
    <property type="match status" value="1"/>
</dbReference>
<dbReference type="PROSITE" id="PS50111">
    <property type="entry name" value="CHEMOTAXIS_TRANSDUC_2"/>
    <property type="match status" value="1"/>
</dbReference>
<evidence type="ECO:0000256" key="5">
    <source>
        <dbReference type="PROSITE-ProRule" id="PRU00284"/>
    </source>
</evidence>
<proteinExistence type="inferred from homology"/>
<evidence type="ECO:0000256" key="1">
    <source>
        <dbReference type="ARBA" id="ARBA00022692"/>
    </source>
</evidence>
<evidence type="ECO:0000313" key="11">
    <source>
        <dbReference type="Proteomes" id="UP001501444"/>
    </source>
</evidence>
<feature type="transmembrane region" description="Helical" evidence="7">
    <location>
        <begin position="249"/>
        <end position="268"/>
    </location>
</feature>
<dbReference type="PANTHER" id="PTHR32089">
    <property type="entry name" value="METHYL-ACCEPTING CHEMOTAXIS PROTEIN MCPB"/>
    <property type="match status" value="1"/>
</dbReference>
<evidence type="ECO:0000259" key="9">
    <source>
        <dbReference type="PROSITE" id="PS50885"/>
    </source>
</evidence>
<keyword evidence="7" id="KW-0472">Membrane</keyword>
<organism evidence="10 11">
    <name type="scientific">Dactylosporangium salmoneum</name>
    <dbReference type="NCBI Taxonomy" id="53361"/>
    <lineage>
        <taxon>Bacteria</taxon>
        <taxon>Bacillati</taxon>
        <taxon>Actinomycetota</taxon>
        <taxon>Actinomycetes</taxon>
        <taxon>Micromonosporales</taxon>
        <taxon>Micromonosporaceae</taxon>
        <taxon>Dactylosporangium</taxon>
    </lineage>
</organism>
<comment type="similarity">
    <text evidence="4">Belongs to the methyl-accepting chemotaxis (MCP) protein family.</text>
</comment>
<evidence type="ECO:0000313" key="10">
    <source>
        <dbReference type="EMBL" id="GAA2388104.1"/>
    </source>
</evidence>
<feature type="compositionally biased region" description="Basic and acidic residues" evidence="6">
    <location>
        <begin position="1"/>
        <end position="19"/>
    </location>
</feature>